<feature type="compositionally biased region" description="Polar residues" evidence="1">
    <location>
        <begin position="304"/>
        <end position="317"/>
    </location>
</feature>
<dbReference type="Proteomes" id="UP000095287">
    <property type="component" value="Unplaced"/>
</dbReference>
<accession>A0A1I7Y935</accession>
<reference evidence="4" key="1">
    <citation type="submission" date="2016-11" db="UniProtKB">
        <authorList>
            <consortium name="WormBaseParasite"/>
        </authorList>
    </citation>
    <scope>IDENTIFICATION</scope>
</reference>
<organism evidence="3 4">
    <name type="scientific">Steinernema glaseri</name>
    <dbReference type="NCBI Taxonomy" id="37863"/>
    <lineage>
        <taxon>Eukaryota</taxon>
        <taxon>Metazoa</taxon>
        <taxon>Ecdysozoa</taxon>
        <taxon>Nematoda</taxon>
        <taxon>Chromadorea</taxon>
        <taxon>Rhabditida</taxon>
        <taxon>Tylenchina</taxon>
        <taxon>Panagrolaimomorpha</taxon>
        <taxon>Strongyloidoidea</taxon>
        <taxon>Steinernematidae</taxon>
        <taxon>Steinernema</taxon>
    </lineage>
</organism>
<dbReference type="AlphaFoldDB" id="A0A1I7Y935"/>
<feature type="compositionally biased region" description="Basic and acidic residues" evidence="1">
    <location>
        <begin position="68"/>
        <end position="79"/>
    </location>
</feature>
<proteinExistence type="predicted"/>
<feature type="transmembrane region" description="Helical" evidence="2">
    <location>
        <begin position="189"/>
        <end position="212"/>
    </location>
</feature>
<name>A0A1I7Y935_9BILA</name>
<feature type="region of interest" description="Disordered" evidence="1">
    <location>
        <begin position="303"/>
        <end position="350"/>
    </location>
</feature>
<keyword evidence="2" id="KW-0812">Transmembrane</keyword>
<evidence type="ECO:0000313" key="4">
    <source>
        <dbReference type="WBParaSite" id="L893_g13917.t1"/>
    </source>
</evidence>
<sequence length="520" mass="58386">MTTTTYGTGPEPKTPVGQVLHRPIREFETTIVQRPERYRVVSPEPMQRLPDGPIVTERVTSPVSRQWRNKDESGTRPADRGYPLGRSVSSVRSRRTAQRTVSSPPAARTQSRTWRSWLPQRKAEDATVSSATATHEPPKKNAPKVSSQKPQKPERKFSFLKDKSRALNSVSPVSCRLTSHRTVTSPAPVAIAIGGAAVGGAIVSGLLTWGLLKDSDVMNAIEQICSGKEELCLANLNLPNKASGDRQKRQVLLPVDIRLLFKELARMTVRAALAEILAELEELERNEFEPTRPPVLEYDVSHAPSISQRELSHQSLATPPPQRPQKPHKPERKWVLREQSPPLLKPKSYEEDPHDAFLRAQAQVDLKPKQQFRPHVADVDPISRPSASLSGVALEMARAEERRAMRQQREATGQKEAEQRSADRVALAALLGLSSEQVHDNFEAAQRAADRLAVDVVYGEGRFFCPQSELERRLGPQFPQLPKSSRDDIILRLELALQKNRQRLSNQIYYQLKELNKEEK</sequence>
<feature type="region of interest" description="Disordered" evidence="1">
    <location>
        <begin position="36"/>
        <end position="158"/>
    </location>
</feature>
<evidence type="ECO:0000256" key="2">
    <source>
        <dbReference type="SAM" id="Phobius"/>
    </source>
</evidence>
<dbReference type="WBParaSite" id="L893_g13917.t1">
    <property type="protein sequence ID" value="L893_g13917.t1"/>
    <property type="gene ID" value="L893_g13917"/>
</dbReference>
<protein>
    <submittedName>
        <fullName evidence="4">Uncharacterized protein</fullName>
    </submittedName>
</protein>
<keyword evidence="2" id="KW-1133">Transmembrane helix</keyword>
<keyword evidence="3" id="KW-1185">Reference proteome</keyword>
<evidence type="ECO:0000256" key="1">
    <source>
        <dbReference type="SAM" id="MobiDB-lite"/>
    </source>
</evidence>
<evidence type="ECO:0000313" key="3">
    <source>
        <dbReference type="Proteomes" id="UP000095287"/>
    </source>
</evidence>
<keyword evidence="2" id="KW-0472">Membrane</keyword>